<accession>A0A917ZR32</accession>
<gene>
    <name evidence="1" type="ORF">GCM10011348_46640</name>
</gene>
<name>A0A917ZR32_9GAMM</name>
<dbReference type="AlphaFoldDB" id="A0A917ZR32"/>
<evidence type="ECO:0000313" key="2">
    <source>
        <dbReference type="Proteomes" id="UP000599578"/>
    </source>
</evidence>
<sequence length="57" mass="6101">MRFTLAPAVGCRKPGVLQEGPRGTCACTGDRPVQVKPDQWLIIQGRIDGNILLPSAV</sequence>
<dbReference type="EMBL" id="BMLT01000022">
    <property type="protein sequence ID" value="GGO89274.1"/>
    <property type="molecule type" value="Genomic_DNA"/>
</dbReference>
<dbReference type="Proteomes" id="UP000599578">
    <property type="component" value="Unassembled WGS sequence"/>
</dbReference>
<keyword evidence="2" id="KW-1185">Reference proteome</keyword>
<proteinExistence type="predicted"/>
<evidence type="ECO:0000313" key="1">
    <source>
        <dbReference type="EMBL" id="GGO89274.1"/>
    </source>
</evidence>
<comment type="caution">
    <text evidence="1">The sequence shown here is derived from an EMBL/GenBank/DDBJ whole genome shotgun (WGS) entry which is preliminary data.</text>
</comment>
<reference evidence="1 2" key="1">
    <citation type="journal article" date="2014" name="Int. J. Syst. Evol. Microbiol.">
        <title>Complete genome sequence of Corynebacterium casei LMG S-19264T (=DSM 44701T), isolated from a smear-ripened cheese.</title>
        <authorList>
            <consortium name="US DOE Joint Genome Institute (JGI-PGF)"/>
            <person name="Walter F."/>
            <person name="Albersmeier A."/>
            <person name="Kalinowski J."/>
            <person name="Ruckert C."/>
        </authorList>
    </citation>
    <scope>NUCLEOTIDE SEQUENCE [LARGE SCALE GENOMIC DNA]</scope>
    <source>
        <strain evidence="1 2">CGMCC 1.7286</strain>
    </source>
</reference>
<protein>
    <submittedName>
        <fullName evidence="1">Uncharacterized protein</fullName>
    </submittedName>
</protein>
<organism evidence="1 2">
    <name type="scientific">Marinobacterium nitratireducens</name>
    <dbReference type="NCBI Taxonomy" id="518897"/>
    <lineage>
        <taxon>Bacteria</taxon>
        <taxon>Pseudomonadati</taxon>
        <taxon>Pseudomonadota</taxon>
        <taxon>Gammaproteobacteria</taxon>
        <taxon>Oceanospirillales</taxon>
        <taxon>Oceanospirillaceae</taxon>
        <taxon>Marinobacterium</taxon>
    </lineage>
</organism>